<evidence type="ECO:0000256" key="5">
    <source>
        <dbReference type="ARBA" id="ARBA00023136"/>
    </source>
</evidence>
<dbReference type="InterPro" id="IPR008844">
    <property type="entry name" value="Spore_GerAC-like"/>
</dbReference>
<evidence type="ECO:0000256" key="4">
    <source>
        <dbReference type="ARBA" id="ARBA00022729"/>
    </source>
</evidence>
<feature type="compositionally biased region" description="Basic and acidic residues" evidence="8">
    <location>
        <begin position="1"/>
        <end position="16"/>
    </location>
</feature>
<evidence type="ECO:0000313" key="11">
    <source>
        <dbReference type="EMBL" id="OAR03899.1"/>
    </source>
</evidence>
<dbReference type="EMBL" id="JXBB01000034">
    <property type="protein sequence ID" value="OAR03899.1"/>
    <property type="molecule type" value="Genomic_DNA"/>
</dbReference>
<dbReference type="PANTHER" id="PTHR35789:SF1">
    <property type="entry name" value="SPORE GERMINATION PROTEIN B3"/>
    <property type="match status" value="1"/>
</dbReference>
<feature type="domain" description="Spore germination protein N-terminal" evidence="10">
    <location>
        <begin position="89"/>
        <end position="256"/>
    </location>
</feature>
<feature type="domain" description="Spore germination GerAC-like C-terminal" evidence="9">
    <location>
        <begin position="298"/>
        <end position="467"/>
    </location>
</feature>
<sequence length="492" mass="55619">MCNGKDRIFEAAREDAESPGVGGAGRHRKDRGGGEDGGGRGAGRCRKGRSAAAGEGGRTGGPERRSVGRRLVQGLGAALLALFLGGCWDKVELEDIAFVTAIGFDRGERPGLLDVTLQIVNTQKATITLGTAAEGEPRMTNITLKNTTPLMTKDLANAVITRRINISQTQAFLISEDLARNVDLYSVLAMTIRDPEMRRETPVIITRERAEDFIRKNVPRFETLIYEFYRYKLNRWKDTGIVPLSSMNDYLRAHAAGQPYLFVYASARRTLPGEKGRMDDTTAGKAEIKGGDPVEMIGSAIVYRGKMIGALTGEETRLALLLAHKLRVASYYMSFRDPVKPIFQVSTRIKNETPPLIRIDLSRDPMVITVDVPFYVEVLSIPSKVDYVTDRSLQKKLIQSILEQMDEKTARLLHKAQKEWRVDLFDWARYARQKFWTWDAWERFDFADRFPDARVRVRYRIEMIDFGKQFNPDERSRPLEDLLGRRTIRPPG</sequence>
<protein>
    <recommendedName>
        <fullName evidence="13">Spore germination protein GerKC</fullName>
    </recommendedName>
</protein>
<keyword evidence="7" id="KW-0449">Lipoprotein</keyword>
<evidence type="ECO:0008006" key="13">
    <source>
        <dbReference type="Google" id="ProtNLM"/>
    </source>
</evidence>
<dbReference type="RefSeq" id="WP_066202185.1">
    <property type="nucleotide sequence ID" value="NZ_CBCSAS010000009.1"/>
</dbReference>
<dbReference type="Gene3D" id="3.30.300.210">
    <property type="entry name" value="Nutrient germinant receptor protein C, domain 3"/>
    <property type="match status" value="1"/>
</dbReference>
<evidence type="ECO:0000259" key="9">
    <source>
        <dbReference type="Pfam" id="PF05504"/>
    </source>
</evidence>
<comment type="subcellular location">
    <subcellularLocation>
        <location evidence="1">Membrane</location>
        <topology evidence="1">Lipid-anchor</topology>
    </subcellularLocation>
</comment>
<evidence type="ECO:0000259" key="10">
    <source>
        <dbReference type="Pfam" id="PF25198"/>
    </source>
</evidence>
<gene>
    <name evidence="11" type="ORF">SA87_03465</name>
</gene>
<dbReference type="GO" id="GO:0016020">
    <property type="term" value="C:membrane"/>
    <property type="evidence" value="ECO:0007669"/>
    <property type="project" value="UniProtKB-SubCell"/>
</dbReference>
<keyword evidence="3" id="KW-0309">Germination</keyword>
<dbReference type="Proteomes" id="UP000243024">
    <property type="component" value="Unassembled WGS sequence"/>
</dbReference>
<dbReference type="GO" id="GO:0009847">
    <property type="term" value="P:spore germination"/>
    <property type="evidence" value="ECO:0007669"/>
    <property type="project" value="InterPro"/>
</dbReference>
<dbReference type="Pfam" id="PF05504">
    <property type="entry name" value="Spore_GerAC"/>
    <property type="match status" value="1"/>
</dbReference>
<keyword evidence="12" id="KW-1185">Reference proteome</keyword>
<feature type="region of interest" description="Disordered" evidence="8">
    <location>
        <begin position="1"/>
        <end position="65"/>
    </location>
</feature>
<evidence type="ECO:0000256" key="1">
    <source>
        <dbReference type="ARBA" id="ARBA00004635"/>
    </source>
</evidence>
<keyword evidence="6" id="KW-0564">Palmitate</keyword>
<dbReference type="AlphaFoldDB" id="A0A179IQ43"/>
<evidence type="ECO:0000256" key="2">
    <source>
        <dbReference type="ARBA" id="ARBA00007886"/>
    </source>
</evidence>
<evidence type="ECO:0000256" key="6">
    <source>
        <dbReference type="ARBA" id="ARBA00023139"/>
    </source>
</evidence>
<dbReference type="Pfam" id="PF25198">
    <property type="entry name" value="Spore_GerAC_N"/>
    <property type="match status" value="1"/>
</dbReference>
<comment type="caution">
    <text evidence="11">The sequence shown here is derived from an EMBL/GenBank/DDBJ whole genome shotgun (WGS) entry which is preliminary data.</text>
</comment>
<proteinExistence type="inferred from homology"/>
<name>A0A179IQ43_HYDSH</name>
<keyword evidence="5" id="KW-0472">Membrane</keyword>
<evidence type="ECO:0000256" key="7">
    <source>
        <dbReference type="ARBA" id="ARBA00023288"/>
    </source>
</evidence>
<evidence type="ECO:0000313" key="12">
    <source>
        <dbReference type="Proteomes" id="UP000243024"/>
    </source>
</evidence>
<accession>A0A179IQ43</accession>
<keyword evidence="4" id="KW-0732">Signal</keyword>
<organism evidence="11 12">
    <name type="scientific">Hydrogenibacillus schlegelii</name>
    <name type="common">Bacillus schlegelii</name>
    <dbReference type="NCBI Taxonomy" id="1484"/>
    <lineage>
        <taxon>Bacteria</taxon>
        <taxon>Bacillati</taxon>
        <taxon>Bacillota</taxon>
        <taxon>Bacilli</taxon>
        <taxon>Bacillales</taxon>
        <taxon>Bacillales Family X. Incertae Sedis</taxon>
        <taxon>Hydrogenibacillus</taxon>
    </lineage>
</organism>
<dbReference type="PANTHER" id="PTHR35789">
    <property type="entry name" value="SPORE GERMINATION PROTEIN B3"/>
    <property type="match status" value="1"/>
</dbReference>
<dbReference type="InterPro" id="IPR038501">
    <property type="entry name" value="Spore_GerAC_C_sf"/>
</dbReference>
<evidence type="ECO:0000256" key="8">
    <source>
        <dbReference type="SAM" id="MobiDB-lite"/>
    </source>
</evidence>
<dbReference type="OrthoDB" id="9816067at2"/>
<dbReference type="InterPro" id="IPR057336">
    <property type="entry name" value="GerAC_N"/>
</dbReference>
<dbReference type="STRING" id="1484.SA87_03465"/>
<comment type="similarity">
    <text evidence="2">Belongs to the GerABKC lipoprotein family.</text>
</comment>
<reference evidence="11 12" key="1">
    <citation type="submission" date="2015-09" db="EMBL/GenBank/DDBJ databases">
        <title>Draft genome sequence of Hydrogenibacillus schlegelii DSM 2000.</title>
        <authorList>
            <person name="Hemp J."/>
        </authorList>
    </citation>
    <scope>NUCLEOTIDE SEQUENCE [LARGE SCALE GENOMIC DNA]</scope>
    <source>
        <strain evidence="11 12">MA 48</strain>
    </source>
</reference>
<dbReference type="InterPro" id="IPR046953">
    <property type="entry name" value="Spore_GerAC-like_C"/>
</dbReference>
<evidence type="ECO:0000256" key="3">
    <source>
        <dbReference type="ARBA" id="ARBA00022544"/>
    </source>
</evidence>